<dbReference type="Pfam" id="PF09412">
    <property type="entry name" value="XendoU"/>
    <property type="match status" value="1"/>
</dbReference>
<evidence type="ECO:0000256" key="13">
    <source>
        <dbReference type="ARBA" id="ARBA00023211"/>
    </source>
</evidence>
<evidence type="ECO:0000256" key="11">
    <source>
        <dbReference type="ARBA" id="ARBA00022884"/>
    </source>
</evidence>
<dbReference type="PANTHER" id="PTHR12439:SF42">
    <property type="entry name" value="ENDORIBONUCLEASE-RELATED"/>
    <property type="match status" value="1"/>
</dbReference>
<dbReference type="KEGG" id="aplc:110979898"/>
<dbReference type="GO" id="GO:0005044">
    <property type="term" value="F:scavenger receptor activity"/>
    <property type="evidence" value="ECO:0007669"/>
    <property type="project" value="InterPro"/>
</dbReference>
<evidence type="ECO:0000256" key="7">
    <source>
        <dbReference type="ARBA" id="ARBA00022723"/>
    </source>
</evidence>
<dbReference type="InterPro" id="IPR037227">
    <property type="entry name" value="EndoU-like"/>
</dbReference>
<dbReference type="GO" id="GO:0016829">
    <property type="term" value="F:lyase activity"/>
    <property type="evidence" value="ECO:0007669"/>
    <property type="project" value="UniProtKB-KW"/>
</dbReference>
<dbReference type="GO" id="GO:0046872">
    <property type="term" value="F:metal ion binding"/>
    <property type="evidence" value="ECO:0007669"/>
    <property type="project" value="UniProtKB-UniRule"/>
</dbReference>
<dbReference type="RefSeq" id="XP_022091749.1">
    <property type="nucleotide sequence ID" value="XM_022236057.1"/>
</dbReference>
<evidence type="ECO:0000256" key="1">
    <source>
        <dbReference type="ARBA" id="ARBA00001936"/>
    </source>
</evidence>
<evidence type="ECO:0000256" key="3">
    <source>
        <dbReference type="ARBA" id="ARBA00010168"/>
    </source>
</evidence>
<keyword evidence="10 15" id="KW-0378">Hydrolase</keyword>
<evidence type="ECO:0000256" key="4">
    <source>
        <dbReference type="ARBA" id="ARBA00011245"/>
    </source>
</evidence>
<keyword evidence="8" id="KW-0677">Repeat</keyword>
<dbReference type="InterPro" id="IPR001212">
    <property type="entry name" value="Somatomedin_B_dom"/>
</dbReference>
<reference evidence="20" key="1">
    <citation type="submission" date="2025-08" db="UniProtKB">
        <authorList>
            <consortium name="RefSeq"/>
        </authorList>
    </citation>
    <scope>IDENTIFICATION</scope>
</reference>
<keyword evidence="16" id="KW-0472">Membrane</keyword>
<evidence type="ECO:0000256" key="12">
    <source>
        <dbReference type="ARBA" id="ARBA00023157"/>
    </source>
</evidence>
<evidence type="ECO:0000256" key="16">
    <source>
        <dbReference type="SAM" id="Phobius"/>
    </source>
</evidence>
<dbReference type="PANTHER" id="PTHR12439">
    <property type="entry name" value="PLACENTAL PROTEIN 11-RELATED"/>
    <property type="match status" value="1"/>
</dbReference>
<keyword evidence="13 15" id="KW-0464">Manganese</keyword>
<evidence type="ECO:0000256" key="6">
    <source>
        <dbReference type="ARBA" id="ARBA00022722"/>
    </source>
</evidence>
<dbReference type="PROSITE" id="PS50958">
    <property type="entry name" value="SMB_2"/>
    <property type="match status" value="2"/>
</dbReference>
<keyword evidence="16" id="KW-1133">Transmembrane helix</keyword>
<comment type="subcellular location">
    <subcellularLocation>
        <location evidence="2">Secreted</location>
    </subcellularLocation>
</comment>
<evidence type="ECO:0000256" key="9">
    <source>
        <dbReference type="ARBA" id="ARBA00022759"/>
    </source>
</evidence>
<dbReference type="SMART" id="SM00201">
    <property type="entry name" value="SO"/>
    <property type="match status" value="2"/>
</dbReference>
<evidence type="ECO:0000259" key="18">
    <source>
        <dbReference type="PROSITE" id="PS51959"/>
    </source>
</evidence>
<evidence type="ECO:0000256" key="5">
    <source>
        <dbReference type="ARBA" id="ARBA00022525"/>
    </source>
</evidence>
<gene>
    <name evidence="20" type="primary">LOC110979898</name>
</gene>
<dbReference type="SUPFAM" id="SSF90188">
    <property type="entry name" value="Somatomedin B domain"/>
    <property type="match status" value="2"/>
</dbReference>
<evidence type="ECO:0000256" key="14">
    <source>
        <dbReference type="ARBA" id="ARBA00023239"/>
    </source>
</evidence>
<dbReference type="InterPro" id="IPR039787">
    <property type="entry name" value="ENDOU"/>
</dbReference>
<dbReference type="GO" id="GO:0030247">
    <property type="term" value="F:polysaccharide binding"/>
    <property type="evidence" value="ECO:0007669"/>
    <property type="project" value="InterPro"/>
</dbReference>
<dbReference type="PROSITE" id="PS51959">
    <property type="entry name" value="ENDOU"/>
    <property type="match status" value="1"/>
</dbReference>
<feature type="domain" description="SMB" evidence="17">
    <location>
        <begin position="42"/>
        <end position="85"/>
    </location>
</feature>
<dbReference type="Proteomes" id="UP000694845">
    <property type="component" value="Unplaced"/>
</dbReference>
<dbReference type="GO" id="GO:0006955">
    <property type="term" value="P:immune response"/>
    <property type="evidence" value="ECO:0007669"/>
    <property type="project" value="InterPro"/>
</dbReference>
<keyword evidence="11 15" id="KW-0694">RNA-binding</keyword>
<dbReference type="PRINTS" id="PR00022">
    <property type="entry name" value="SOMATOMEDINB"/>
</dbReference>
<evidence type="ECO:0000313" key="19">
    <source>
        <dbReference type="Proteomes" id="UP000694845"/>
    </source>
</evidence>
<name>A0A8B7YES7_ACAPL</name>
<dbReference type="GeneID" id="110979898"/>
<keyword evidence="16" id="KW-0812">Transmembrane</keyword>
<feature type="domain" description="EndoU" evidence="18">
    <location>
        <begin position="128"/>
        <end position="389"/>
    </location>
</feature>
<keyword evidence="7 15" id="KW-0479">Metal-binding</keyword>
<comment type="cofactor">
    <cofactor evidence="1 15">
        <name>Mn(2+)</name>
        <dbReference type="ChEBI" id="CHEBI:29035"/>
    </cofactor>
</comment>
<dbReference type="Gene3D" id="4.10.410.20">
    <property type="match status" value="2"/>
</dbReference>
<dbReference type="GO" id="GO:0016787">
    <property type="term" value="F:hydrolase activity"/>
    <property type="evidence" value="ECO:0007669"/>
    <property type="project" value="UniProtKB-KW"/>
</dbReference>
<comment type="catalytic activity">
    <reaction evidence="15">
        <text>ribonucleotidyl-uridine-RNA = a 5'-end dephospho-uridine-RNA + a 3'-end 2',3'-cyclophospho-ribonucleotide-RNA</text>
        <dbReference type="Rhea" id="RHEA:67792"/>
        <dbReference type="Rhea" id="RHEA-COMP:10464"/>
        <dbReference type="Rhea" id="RHEA-COMP:17354"/>
        <dbReference type="Rhea" id="RHEA-COMP:17356"/>
        <dbReference type="ChEBI" id="CHEBI:83064"/>
        <dbReference type="ChEBI" id="CHEBI:173117"/>
        <dbReference type="ChEBI" id="CHEBI:173224"/>
    </reaction>
</comment>
<keyword evidence="19" id="KW-1185">Reference proteome</keyword>
<feature type="transmembrane region" description="Helical" evidence="16">
    <location>
        <begin position="12"/>
        <end position="34"/>
    </location>
</feature>
<dbReference type="AlphaFoldDB" id="A0A8B7YES7"/>
<dbReference type="Pfam" id="PF01033">
    <property type="entry name" value="Somatomedin_B"/>
    <property type="match status" value="2"/>
</dbReference>
<dbReference type="InterPro" id="IPR018998">
    <property type="entry name" value="EndoU_C"/>
</dbReference>
<keyword evidence="5" id="KW-0964">Secreted</keyword>
<proteinExistence type="inferred from homology"/>
<feature type="domain" description="SMB" evidence="17">
    <location>
        <begin position="87"/>
        <end position="124"/>
    </location>
</feature>
<evidence type="ECO:0000256" key="10">
    <source>
        <dbReference type="ARBA" id="ARBA00022801"/>
    </source>
</evidence>
<keyword evidence="12" id="KW-1015">Disulfide bond</keyword>
<dbReference type="CDD" id="cd21159">
    <property type="entry name" value="XendoU"/>
    <property type="match status" value="1"/>
</dbReference>
<comment type="subunit">
    <text evidence="4 15">Monomer.</text>
</comment>
<evidence type="ECO:0000313" key="20">
    <source>
        <dbReference type="RefSeq" id="XP_022091749.1"/>
    </source>
</evidence>
<evidence type="ECO:0000256" key="8">
    <source>
        <dbReference type="ARBA" id="ARBA00022737"/>
    </source>
</evidence>
<dbReference type="InterPro" id="IPR036024">
    <property type="entry name" value="Somatomedin_B-like_dom_sf"/>
</dbReference>
<dbReference type="GO" id="GO:0004521">
    <property type="term" value="F:RNA endonuclease activity"/>
    <property type="evidence" value="ECO:0007669"/>
    <property type="project" value="UniProtKB-UniRule"/>
</dbReference>
<sequence length="389" mass="42103">MAFPTCSSRTKLAVASAVVVSLIVFVILMCYAAGKFQHDADAASSCLGRCGDGYSSSHTCQCNDACSNYGDCCSDYDVYCVADSCAGKCGASYDKTLPCQCNDLCPNYGNCCSDYDSLCTGGGTAPGVPADISAFATAIWKADTSRATVGTDITINYGNYISSSSSTTDVSPNRLFTSIDPAILTRPTFKALINLFDNYVTSQGTTESRSSAEQAEEDAFMDAIFKTAVMTQAYKFVTAKNYFSGSLSQYKDFVRGLLFKPYTRKATSDTSGFEHVFVGEWSSSTSVSGFHNWVRLYLLEKNGLANYHGYLNKIQNGIVKFQFKWSNRVKPITSIMIGGSPEFEVAMFSTCFLKSPNALCKLKLNGSSANIQTYDYKGDDVFGSAYFAA</sequence>
<evidence type="ECO:0000256" key="2">
    <source>
        <dbReference type="ARBA" id="ARBA00004613"/>
    </source>
</evidence>
<dbReference type="EC" id="4.6.1.-" evidence="15"/>
<keyword evidence="6 15" id="KW-0540">Nuclease</keyword>
<dbReference type="SUPFAM" id="SSF142877">
    <property type="entry name" value="EndoU-like"/>
    <property type="match status" value="1"/>
</dbReference>
<protein>
    <recommendedName>
        <fullName evidence="15">Uridylate-specific endoribonuclease</fullName>
        <ecNumber evidence="15">4.6.1.-</ecNumber>
    </recommendedName>
</protein>
<evidence type="ECO:0000259" key="17">
    <source>
        <dbReference type="PROSITE" id="PS50958"/>
    </source>
</evidence>
<comment type="similarity">
    <text evidence="3 15">Belongs to the ENDOU family.</text>
</comment>
<dbReference type="GO" id="GO:0005576">
    <property type="term" value="C:extracellular region"/>
    <property type="evidence" value="ECO:0007669"/>
    <property type="project" value="UniProtKB-SubCell"/>
</dbReference>
<keyword evidence="14" id="KW-0456">Lyase</keyword>
<dbReference type="GO" id="GO:0003723">
    <property type="term" value="F:RNA binding"/>
    <property type="evidence" value="ECO:0007669"/>
    <property type="project" value="UniProtKB-UniRule"/>
</dbReference>
<dbReference type="InterPro" id="IPR020436">
    <property type="entry name" value="SMB_chordata"/>
</dbReference>
<keyword evidence="9 15" id="KW-0255">Endonuclease</keyword>
<dbReference type="PROSITE" id="PS00524">
    <property type="entry name" value="SMB_1"/>
    <property type="match status" value="2"/>
</dbReference>
<evidence type="ECO:0000256" key="15">
    <source>
        <dbReference type="RuleBase" id="RU367085"/>
    </source>
</evidence>
<organism evidence="19 20">
    <name type="scientific">Acanthaster planci</name>
    <name type="common">Crown-of-thorns starfish</name>
    <dbReference type="NCBI Taxonomy" id="133434"/>
    <lineage>
        <taxon>Eukaryota</taxon>
        <taxon>Metazoa</taxon>
        <taxon>Echinodermata</taxon>
        <taxon>Eleutherozoa</taxon>
        <taxon>Asterozoa</taxon>
        <taxon>Asteroidea</taxon>
        <taxon>Valvatacea</taxon>
        <taxon>Valvatida</taxon>
        <taxon>Acanthasteridae</taxon>
        <taxon>Acanthaster</taxon>
    </lineage>
</organism>
<accession>A0A8B7YES7</accession>
<dbReference type="OrthoDB" id="430326at2759"/>